<organism evidence="11 13">
    <name type="scientific">Clostridium coskatii</name>
    <dbReference type="NCBI Taxonomy" id="1705578"/>
    <lineage>
        <taxon>Bacteria</taxon>
        <taxon>Bacillati</taxon>
        <taxon>Bacillota</taxon>
        <taxon>Clostridia</taxon>
        <taxon>Eubacteriales</taxon>
        <taxon>Clostridiaceae</taxon>
        <taxon>Clostridium</taxon>
    </lineage>
</organism>
<dbReference type="UniPathway" id="UPA00047">
    <property type="reaction ID" value="UER00056"/>
</dbReference>
<dbReference type="InterPro" id="IPR013116">
    <property type="entry name" value="KARI_N"/>
</dbReference>
<feature type="binding site" evidence="8">
    <location>
        <position position="196"/>
    </location>
    <ligand>
        <name>Mg(2+)</name>
        <dbReference type="ChEBI" id="CHEBI:18420"/>
        <label>1</label>
    </ligand>
</feature>
<evidence type="ECO:0000256" key="4">
    <source>
        <dbReference type="ARBA" id="ARBA00022605"/>
    </source>
</evidence>
<dbReference type="GO" id="GO:0004455">
    <property type="term" value="F:ketol-acid reductoisomerase activity"/>
    <property type="evidence" value="ECO:0007669"/>
    <property type="project" value="UniProtKB-UniRule"/>
</dbReference>
<keyword evidence="14" id="KW-1185">Reference proteome</keyword>
<evidence type="ECO:0000259" key="9">
    <source>
        <dbReference type="PROSITE" id="PS51850"/>
    </source>
</evidence>
<reference evidence="12 14" key="2">
    <citation type="journal article" date="2016" name="Front. Microbiol.">
        <title>Industrial Acetogenic Biocatalysts: A Comparative Metabolic and Genomic Analysis.</title>
        <authorList>
            <person name="Bengelsdorf F."/>
            <person name="Poehlein A."/>
            <person name="Sonja S."/>
            <person name="Erz C."/>
            <person name="Hummel T."/>
            <person name="Hoffmeister S."/>
            <person name="Daniel R."/>
            <person name="Durre P."/>
        </authorList>
    </citation>
    <scope>NUCLEOTIDE SEQUENCE [LARGE SCALE GENOMIC DNA]</scope>
    <source>
        <strain evidence="12 14">PTA-10522</strain>
    </source>
</reference>
<evidence type="ECO:0000256" key="3">
    <source>
        <dbReference type="ARBA" id="ARBA00010318"/>
    </source>
</evidence>
<dbReference type="Pfam" id="PF07991">
    <property type="entry name" value="KARI_N"/>
    <property type="match status" value="1"/>
</dbReference>
<keyword evidence="6 8" id="KW-0100">Branched-chain amino acid biosynthesis</keyword>
<dbReference type="InterPro" id="IPR036291">
    <property type="entry name" value="NAD(P)-bd_dom_sf"/>
</dbReference>
<dbReference type="Proteomes" id="UP000093694">
    <property type="component" value="Unassembled WGS sequence"/>
</dbReference>
<gene>
    <name evidence="11" type="primary">ilvC_2</name>
    <name evidence="12" type="synonym">ilvC_1</name>
    <name evidence="12" type="ORF">CLCOS_27920</name>
    <name evidence="11" type="ORF">WX73_02176</name>
</gene>
<feature type="binding site" evidence="8">
    <location>
        <position position="196"/>
    </location>
    <ligand>
        <name>Mg(2+)</name>
        <dbReference type="ChEBI" id="CHEBI:18420"/>
        <label>2</label>
    </ligand>
</feature>
<keyword evidence="4 8" id="KW-0028">Amino-acid biosynthesis</keyword>
<evidence type="ECO:0000313" key="11">
    <source>
        <dbReference type="EMBL" id="OAA90088.1"/>
    </source>
</evidence>
<comment type="pathway">
    <text evidence="2">Amino-acid biosynthesis; L-isoleucine biosynthesis; L-isoleucine from 2-oxobutanoate: step 2/4.</text>
</comment>
<evidence type="ECO:0000256" key="8">
    <source>
        <dbReference type="PROSITE-ProRule" id="PRU01198"/>
    </source>
</evidence>
<keyword evidence="5 8" id="KW-0560">Oxidoreductase</keyword>
<accession>A0A168R5W6</accession>
<dbReference type="NCBIfam" id="TIGR00465">
    <property type="entry name" value="ilvC"/>
    <property type="match status" value="1"/>
</dbReference>
<dbReference type="SUPFAM" id="SSF51735">
    <property type="entry name" value="NAD(P)-binding Rossmann-fold domains"/>
    <property type="match status" value="1"/>
</dbReference>
<evidence type="ECO:0000259" key="10">
    <source>
        <dbReference type="PROSITE" id="PS51851"/>
    </source>
</evidence>
<dbReference type="Proteomes" id="UP000077384">
    <property type="component" value="Unassembled WGS sequence"/>
</dbReference>
<dbReference type="UniPathway" id="UPA00049">
    <property type="reaction ID" value="UER00060"/>
</dbReference>
<comment type="pathway">
    <text evidence="1">Amino-acid biosynthesis; L-valine biosynthesis; L-valine from pyruvate: step 2/4.</text>
</comment>
<dbReference type="InterPro" id="IPR000506">
    <property type="entry name" value="KARI_C"/>
</dbReference>
<comment type="similarity">
    <text evidence="3 8">Belongs to the ketol-acid reductoisomerase family.</text>
</comment>
<protein>
    <recommendedName>
        <fullName evidence="7">Ketol-acid reductoisomerase</fullName>
        <ecNumber evidence="7">1.1.1.86</ecNumber>
    </recommendedName>
</protein>
<evidence type="ECO:0000256" key="6">
    <source>
        <dbReference type="ARBA" id="ARBA00023304"/>
    </source>
</evidence>
<dbReference type="AlphaFoldDB" id="A0A168R5W6"/>
<evidence type="ECO:0000256" key="7">
    <source>
        <dbReference type="NCBIfam" id="TIGR00465"/>
    </source>
</evidence>
<dbReference type="GO" id="GO:0009099">
    <property type="term" value="P:L-valine biosynthetic process"/>
    <property type="evidence" value="ECO:0007669"/>
    <property type="project" value="UniProtKB-UniRule"/>
</dbReference>
<dbReference type="GO" id="GO:0046872">
    <property type="term" value="F:metal ion binding"/>
    <property type="evidence" value="ECO:0007669"/>
    <property type="project" value="UniProtKB-UniRule"/>
</dbReference>
<dbReference type="EC" id="1.1.1.86" evidence="7"/>
<dbReference type="EMBL" id="LROR01000055">
    <property type="protein sequence ID" value="OBR92730.1"/>
    <property type="molecule type" value="Genomic_DNA"/>
</dbReference>
<dbReference type="GO" id="GO:0016853">
    <property type="term" value="F:isomerase activity"/>
    <property type="evidence" value="ECO:0007669"/>
    <property type="project" value="UniProtKB-KW"/>
</dbReference>
<keyword evidence="8" id="KW-0460">Magnesium</keyword>
<dbReference type="EMBL" id="LITQ01000032">
    <property type="protein sequence ID" value="OAA90088.1"/>
    <property type="molecule type" value="Genomic_DNA"/>
</dbReference>
<dbReference type="PANTHER" id="PTHR21371:SF1">
    <property type="entry name" value="KETOL-ACID REDUCTOISOMERASE, MITOCHONDRIAL"/>
    <property type="match status" value="1"/>
</dbReference>
<name>A0A168R5W6_9CLOT</name>
<dbReference type="Gene3D" id="3.40.50.720">
    <property type="entry name" value="NAD(P)-binding Rossmann-like Domain"/>
    <property type="match status" value="1"/>
</dbReference>
<evidence type="ECO:0000313" key="12">
    <source>
        <dbReference type="EMBL" id="OBR92730.1"/>
    </source>
</evidence>
<dbReference type="PATRIC" id="fig|1705578.3.peg.2437"/>
<dbReference type="PROSITE" id="PS51850">
    <property type="entry name" value="KARI_N"/>
    <property type="match status" value="1"/>
</dbReference>
<keyword evidence="11" id="KW-0413">Isomerase</keyword>
<evidence type="ECO:0000313" key="14">
    <source>
        <dbReference type="Proteomes" id="UP000093694"/>
    </source>
</evidence>
<feature type="domain" description="KARI N-terminal Rossmann" evidence="9">
    <location>
        <begin position="5"/>
        <end position="188"/>
    </location>
</feature>
<sequence length="331" mass="37195">MSSIEKVYHDEDVNMDALKDKVVAIMGYGSQGRGQSNCLRDNGVNVIIGAGNKDRYPDWENAEKDGFTVYPFDEAVKKADVVMILLQDPAQPAVYYESIHQNLRPNQTLCFAHGFAILYGTIVPPEFVDVVLFVPNGPGPVVRQKFLDGSGIYGAVAVDQDVTGHAKETALAIAKGVGSTRTGTVYISFQHETEGDNFEEQVLYGGTINLMRAVYETMAKNGYPKSFAYAKAIRSIRSVIDDIDRVGIEEYLSKRCSRTCEFAVRTSGPRVINYDEIEKIFRETEKGEFAKRWLLEFQCGMPTLNRLRRTHKNSDMEVVGKEWREKFSKEV</sequence>
<dbReference type="PROSITE" id="PS51851">
    <property type="entry name" value="KARI_C"/>
    <property type="match status" value="1"/>
</dbReference>
<evidence type="ECO:0000256" key="5">
    <source>
        <dbReference type="ARBA" id="ARBA00023002"/>
    </source>
</evidence>
<dbReference type="SUPFAM" id="SSF48179">
    <property type="entry name" value="6-phosphogluconate dehydrogenase C-terminal domain-like"/>
    <property type="match status" value="1"/>
</dbReference>
<reference evidence="11 13" key="1">
    <citation type="journal article" date="2015" name="Biotechnol. Bioeng.">
        <title>Genome sequence and phenotypic characterization of Caulobacter segnis.</title>
        <authorList>
            <person name="Patel S."/>
            <person name="Fletcher B."/>
            <person name="Scott D.C."/>
            <person name="Ely B."/>
        </authorList>
    </citation>
    <scope>NUCLEOTIDE SEQUENCE [LARGE SCALE GENOMIC DNA]</scope>
    <source>
        <strain evidence="11 13">PS02</strain>
    </source>
</reference>
<dbReference type="InterPro" id="IPR008927">
    <property type="entry name" value="6-PGluconate_DH-like_C_sf"/>
</dbReference>
<dbReference type="RefSeq" id="WP_082853605.1">
    <property type="nucleotide sequence ID" value="NZ_LITQ01000032.1"/>
</dbReference>
<evidence type="ECO:0000313" key="13">
    <source>
        <dbReference type="Proteomes" id="UP000077384"/>
    </source>
</evidence>
<dbReference type="Gene3D" id="6.10.240.10">
    <property type="match status" value="1"/>
</dbReference>
<keyword evidence="8" id="KW-0479">Metal-binding</keyword>
<evidence type="ECO:0000256" key="2">
    <source>
        <dbReference type="ARBA" id="ARBA00004885"/>
    </source>
</evidence>
<dbReference type="InterPro" id="IPR013023">
    <property type="entry name" value="KARI"/>
</dbReference>
<dbReference type="GO" id="GO:0009097">
    <property type="term" value="P:isoleucine biosynthetic process"/>
    <property type="evidence" value="ECO:0007669"/>
    <property type="project" value="UniProtKB-UniRule"/>
</dbReference>
<comment type="caution">
    <text evidence="11">The sequence shown here is derived from an EMBL/GenBank/DDBJ whole genome shotgun (WGS) entry which is preliminary data.</text>
</comment>
<proteinExistence type="inferred from homology"/>
<comment type="caution">
    <text evidence="8">Lacks conserved residue(s) required for the propagation of feature annotation.</text>
</comment>
<dbReference type="PANTHER" id="PTHR21371">
    <property type="entry name" value="KETOL-ACID REDUCTOISOMERASE, MITOCHONDRIAL"/>
    <property type="match status" value="1"/>
</dbReference>
<feature type="domain" description="KARI C-terminal knotted" evidence="10">
    <location>
        <begin position="188"/>
        <end position="330"/>
    </location>
</feature>
<dbReference type="Pfam" id="PF01450">
    <property type="entry name" value="KARI_C"/>
    <property type="match status" value="1"/>
</dbReference>
<evidence type="ECO:0000256" key="1">
    <source>
        <dbReference type="ARBA" id="ARBA00004864"/>
    </source>
</evidence>
<feature type="binding site" evidence="8">
    <location>
        <position position="200"/>
    </location>
    <ligand>
        <name>Mg(2+)</name>
        <dbReference type="ChEBI" id="CHEBI:18420"/>
        <label>1</label>
    </ligand>
</feature>